<evidence type="ECO:0000256" key="2">
    <source>
        <dbReference type="ARBA" id="ARBA00023134"/>
    </source>
</evidence>
<dbReference type="GO" id="GO:0005525">
    <property type="term" value="F:GTP binding"/>
    <property type="evidence" value="ECO:0007669"/>
    <property type="project" value="UniProtKB-KW"/>
</dbReference>
<feature type="domain" description="Translation elongation factor EFG/EF2" evidence="3">
    <location>
        <begin position="38"/>
        <end position="93"/>
    </location>
</feature>
<dbReference type="EMBL" id="QGKX02001621">
    <property type="protein sequence ID" value="KAF3499143.1"/>
    <property type="molecule type" value="Genomic_DNA"/>
</dbReference>
<evidence type="ECO:0000259" key="3">
    <source>
        <dbReference type="Pfam" id="PF03764"/>
    </source>
</evidence>
<keyword evidence="1" id="KW-0547">Nucleotide-binding</keyword>
<dbReference type="Pfam" id="PF03764">
    <property type="entry name" value="EFG_IV"/>
    <property type="match status" value="2"/>
</dbReference>
<evidence type="ECO:0000313" key="5">
    <source>
        <dbReference type="Proteomes" id="UP000712600"/>
    </source>
</evidence>
<feature type="domain" description="Translation elongation factor EFG/EF2" evidence="3">
    <location>
        <begin position="96"/>
        <end position="149"/>
    </location>
</feature>
<accession>A0A8S9NDU7</accession>
<evidence type="ECO:0000256" key="1">
    <source>
        <dbReference type="ARBA" id="ARBA00022741"/>
    </source>
</evidence>
<proteinExistence type="predicted"/>
<keyword evidence="2" id="KW-0342">GTP-binding</keyword>
<gene>
    <name evidence="4" type="ORF">F2Q69_00040714</name>
</gene>
<comment type="caution">
    <text evidence="4">The sequence shown here is derived from an EMBL/GenBank/DDBJ whole genome shotgun (WGS) entry which is preliminary data.</text>
</comment>
<dbReference type="SUPFAM" id="SSF54211">
    <property type="entry name" value="Ribosomal protein S5 domain 2-like"/>
    <property type="match status" value="2"/>
</dbReference>
<dbReference type="AlphaFoldDB" id="A0A8S9NDU7"/>
<organism evidence="4 5">
    <name type="scientific">Brassica cretica</name>
    <name type="common">Mustard</name>
    <dbReference type="NCBI Taxonomy" id="69181"/>
    <lineage>
        <taxon>Eukaryota</taxon>
        <taxon>Viridiplantae</taxon>
        <taxon>Streptophyta</taxon>
        <taxon>Embryophyta</taxon>
        <taxon>Tracheophyta</taxon>
        <taxon>Spermatophyta</taxon>
        <taxon>Magnoliopsida</taxon>
        <taxon>eudicotyledons</taxon>
        <taxon>Gunneridae</taxon>
        <taxon>Pentapetalae</taxon>
        <taxon>rosids</taxon>
        <taxon>malvids</taxon>
        <taxon>Brassicales</taxon>
        <taxon>Brassicaceae</taxon>
        <taxon>Brassiceae</taxon>
        <taxon>Brassica</taxon>
    </lineage>
</organism>
<dbReference type="InterPro" id="IPR020568">
    <property type="entry name" value="Ribosomal_Su5_D2-typ_SF"/>
</dbReference>
<dbReference type="Gene3D" id="3.30.230.10">
    <property type="match status" value="2"/>
</dbReference>
<sequence length="188" mass="20864">MEYCLWTKIDDAFIVYSVTKANLFTDQILFKESKKDNKATRFEPLEAGSGYEFKSEIKGGAVPRDYNPGVMKELEECISSGVVVHVRACLVDGLTMMFEPLEAGSGYEFKSEIKGGAVPRDYNPGVMKELEECISSGVVVHVRACLVDGLTMMSTLLFIPDTKRSCISNTMQLAKFDAVPQHTRMEPA</sequence>
<protein>
    <recommendedName>
        <fullName evidence="3">Translation elongation factor EFG/EF2 domain-containing protein</fullName>
    </recommendedName>
</protein>
<evidence type="ECO:0000313" key="4">
    <source>
        <dbReference type="EMBL" id="KAF3499143.1"/>
    </source>
</evidence>
<name>A0A8S9NDU7_BRACR</name>
<dbReference type="Proteomes" id="UP000712600">
    <property type="component" value="Unassembled WGS sequence"/>
</dbReference>
<dbReference type="InterPro" id="IPR014721">
    <property type="entry name" value="Ribsml_uS5_D2-typ_fold_subgr"/>
</dbReference>
<reference evidence="4" key="1">
    <citation type="submission" date="2019-12" db="EMBL/GenBank/DDBJ databases">
        <title>Genome sequencing and annotation of Brassica cretica.</title>
        <authorList>
            <person name="Studholme D.J."/>
            <person name="Sarris P."/>
        </authorList>
    </citation>
    <scope>NUCLEOTIDE SEQUENCE</scope>
    <source>
        <strain evidence="4">PFS-109/04</strain>
        <tissue evidence="4">Leaf</tissue>
    </source>
</reference>
<dbReference type="InterPro" id="IPR005517">
    <property type="entry name" value="Transl_elong_EFG/EF2_IV"/>
</dbReference>